<sequence length="61" mass="7166">MRCFSMWRRCACPVVVITGFVGITSGNVPPQRQRDPRGVRQGIRKRLHQRGERRSRLHPRL</sequence>
<gene>
    <name evidence="2" type="ORF">J8C05_12025</name>
</gene>
<evidence type="ECO:0008006" key="4">
    <source>
        <dbReference type="Google" id="ProtNLM"/>
    </source>
</evidence>
<reference evidence="2 3" key="1">
    <citation type="submission" date="2021-03" db="EMBL/GenBank/DDBJ databases">
        <title>Genomic and phenotypic characterization of Chloracidobacterium isolates provides evidence for multiple species.</title>
        <authorList>
            <person name="Saini M.K."/>
            <person name="Costas A.M.G."/>
            <person name="Tank M."/>
            <person name="Bryant D.A."/>
        </authorList>
    </citation>
    <scope>NUCLEOTIDE SEQUENCE [LARGE SCALE GENOMIC DNA]</scope>
    <source>
        <strain evidence="2 3">N</strain>
    </source>
</reference>
<dbReference type="EMBL" id="CP072643">
    <property type="protein sequence ID" value="QUV95558.1"/>
    <property type="molecule type" value="Genomic_DNA"/>
</dbReference>
<dbReference type="Proteomes" id="UP000677668">
    <property type="component" value="Chromosome 2"/>
</dbReference>
<feature type="region of interest" description="Disordered" evidence="1">
    <location>
        <begin position="25"/>
        <end position="61"/>
    </location>
</feature>
<protein>
    <recommendedName>
        <fullName evidence="4">Secreted protein</fullName>
    </recommendedName>
</protein>
<evidence type="ECO:0000313" key="2">
    <source>
        <dbReference type="EMBL" id="QUV95558.1"/>
    </source>
</evidence>
<name>A0ABX8B3I7_9BACT</name>
<evidence type="ECO:0000256" key="1">
    <source>
        <dbReference type="SAM" id="MobiDB-lite"/>
    </source>
</evidence>
<proteinExistence type="predicted"/>
<keyword evidence="3" id="KW-1185">Reference proteome</keyword>
<accession>A0ABX8B3I7</accession>
<evidence type="ECO:0000313" key="3">
    <source>
        <dbReference type="Proteomes" id="UP000677668"/>
    </source>
</evidence>
<organism evidence="2 3">
    <name type="scientific">Chloracidobacterium sp. N</name>
    <dbReference type="NCBI Taxonomy" id="2821540"/>
    <lineage>
        <taxon>Bacteria</taxon>
        <taxon>Pseudomonadati</taxon>
        <taxon>Acidobacteriota</taxon>
        <taxon>Terriglobia</taxon>
        <taxon>Terriglobales</taxon>
        <taxon>Acidobacteriaceae</taxon>
        <taxon>Chloracidobacterium</taxon>
        <taxon>Chloracidobacterium aggregatum</taxon>
    </lineage>
</organism>
<dbReference type="RefSeq" id="WP_211423778.1">
    <property type="nucleotide sequence ID" value="NZ_CP072643.1"/>
</dbReference>